<dbReference type="PANTHER" id="PTHR33755">
    <property type="entry name" value="TOXIN PARE1-RELATED"/>
    <property type="match status" value="1"/>
</dbReference>
<dbReference type="RefSeq" id="WP_281481700.1">
    <property type="nucleotide sequence ID" value="NZ_CP124543.1"/>
</dbReference>
<dbReference type="InterPro" id="IPR035093">
    <property type="entry name" value="RelE/ParE_toxin_dom_sf"/>
</dbReference>
<organism evidence="3 4">
    <name type="scientific">Halotia branconii CENA392</name>
    <dbReference type="NCBI Taxonomy" id="1539056"/>
    <lineage>
        <taxon>Bacteria</taxon>
        <taxon>Bacillati</taxon>
        <taxon>Cyanobacteriota</taxon>
        <taxon>Cyanophyceae</taxon>
        <taxon>Nostocales</taxon>
        <taxon>Nodulariaceae</taxon>
        <taxon>Halotia</taxon>
    </lineage>
</organism>
<keyword evidence="4" id="KW-1185">Reference proteome</keyword>
<accession>A0AAJ6NQ67</accession>
<dbReference type="PANTHER" id="PTHR33755:SF5">
    <property type="entry name" value="TYPE II TOXIN-ANTITOXIN SYSTEM RELE_PARE FAMILY TOXIN"/>
    <property type="match status" value="1"/>
</dbReference>
<proteinExistence type="inferred from homology"/>
<name>A0AAJ6NQ67_9CYAN</name>
<dbReference type="SUPFAM" id="SSF143011">
    <property type="entry name" value="RelE-like"/>
    <property type="match status" value="1"/>
</dbReference>
<gene>
    <name evidence="3" type="ORF">QI031_21680</name>
</gene>
<dbReference type="KEGG" id="hbq:QI031_21680"/>
<dbReference type="InterPro" id="IPR051803">
    <property type="entry name" value="TA_system_RelE-like_toxin"/>
</dbReference>
<dbReference type="Proteomes" id="UP001223520">
    <property type="component" value="Chromosome"/>
</dbReference>
<keyword evidence="2" id="KW-1277">Toxin-antitoxin system</keyword>
<dbReference type="InterPro" id="IPR007712">
    <property type="entry name" value="RelE/ParE_toxin"/>
</dbReference>
<protein>
    <submittedName>
        <fullName evidence="3">Type II toxin-antitoxin system RelE/ParE family toxin</fullName>
    </submittedName>
</protein>
<evidence type="ECO:0000256" key="1">
    <source>
        <dbReference type="ARBA" id="ARBA00006226"/>
    </source>
</evidence>
<sequence>MAYQVVWSSKALEDVEAIATYISRDSASYTAAVVQKILDITRNLGEFPFSGRIVPELGEHTIREKFAYSYRIIYQVQDDTITITAVIHGKRLLEQLDTD</sequence>
<dbReference type="AlphaFoldDB" id="A0AAJ6NQ67"/>
<dbReference type="Pfam" id="PF05016">
    <property type="entry name" value="ParE_toxin"/>
    <property type="match status" value="1"/>
</dbReference>
<dbReference type="EMBL" id="CP124543">
    <property type="protein sequence ID" value="WGV24378.1"/>
    <property type="molecule type" value="Genomic_DNA"/>
</dbReference>
<evidence type="ECO:0000313" key="4">
    <source>
        <dbReference type="Proteomes" id="UP001223520"/>
    </source>
</evidence>
<dbReference type="Gene3D" id="3.30.2310.20">
    <property type="entry name" value="RelE-like"/>
    <property type="match status" value="1"/>
</dbReference>
<evidence type="ECO:0000313" key="3">
    <source>
        <dbReference type="EMBL" id="WGV24378.1"/>
    </source>
</evidence>
<reference evidence="3 4" key="1">
    <citation type="journal article" date="2023" name="Limnol Oceanogr Lett">
        <title>Environmental adaptations by the intertidal Antarctic cyanobacterium Halotia branconii CENA392 as revealed using long-read genome sequencing.</title>
        <authorList>
            <person name="Dextro R.B."/>
            <person name="Delbaje E."/>
            <person name="Freitas P.N.N."/>
            <person name="Geraldes V."/>
            <person name="Pinto E."/>
            <person name="Long P.F."/>
            <person name="Fiore M.F."/>
        </authorList>
    </citation>
    <scope>NUCLEOTIDE SEQUENCE [LARGE SCALE GENOMIC DNA]</scope>
    <source>
        <strain evidence="3 4">CENA392</strain>
    </source>
</reference>
<comment type="similarity">
    <text evidence="1">Belongs to the RelE toxin family.</text>
</comment>
<evidence type="ECO:0000256" key="2">
    <source>
        <dbReference type="ARBA" id="ARBA00022649"/>
    </source>
</evidence>